<dbReference type="AlphaFoldDB" id="A0A1J1I5Q4"/>
<proteinExistence type="predicted"/>
<reference evidence="2 3" key="1">
    <citation type="submission" date="2015-04" db="EMBL/GenBank/DDBJ databases">
        <authorList>
            <person name="Syromyatnikov M.Y."/>
            <person name="Popov V.N."/>
        </authorList>
    </citation>
    <scope>NUCLEOTIDE SEQUENCE [LARGE SCALE GENOMIC DNA]</scope>
</reference>
<feature type="compositionally biased region" description="Basic and acidic residues" evidence="1">
    <location>
        <begin position="161"/>
        <end position="170"/>
    </location>
</feature>
<feature type="region of interest" description="Disordered" evidence="1">
    <location>
        <begin position="158"/>
        <end position="185"/>
    </location>
</feature>
<organism evidence="2 3">
    <name type="scientific">Clunio marinus</name>
    <dbReference type="NCBI Taxonomy" id="568069"/>
    <lineage>
        <taxon>Eukaryota</taxon>
        <taxon>Metazoa</taxon>
        <taxon>Ecdysozoa</taxon>
        <taxon>Arthropoda</taxon>
        <taxon>Hexapoda</taxon>
        <taxon>Insecta</taxon>
        <taxon>Pterygota</taxon>
        <taxon>Neoptera</taxon>
        <taxon>Endopterygota</taxon>
        <taxon>Diptera</taxon>
        <taxon>Nematocera</taxon>
        <taxon>Chironomoidea</taxon>
        <taxon>Chironomidae</taxon>
        <taxon>Clunio</taxon>
    </lineage>
</organism>
<sequence>MKFVKTNFEIFVILTILIVVASVTTSKAKAYKRVVIHVPLKVKHHHHTHTVVKHVHHQVPIHYDHHDVHVVHPESHHHEDYDGDYHLSSGRPSDSILGDLSSSYGDLDYERGNHYKSFEKFLRKQSKKKQKLFNNMVIGWKGRSDFDKIASEYLQSIKKQRMPESDDYHDQYANYDDEERKRKRK</sequence>
<dbReference type="OrthoDB" id="10593808at2759"/>
<accession>A0A1J1I5Q4</accession>
<evidence type="ECO:0000256" key="1">
    <source>
        <dbReference type="SAM" id="MobiDB-lite"/>
    </source>
</evidence>
<dbReference type="EMBL" id="CVRI01000037">
    <property type="protein sequence ID" value="CRK93713.1"/>
    <property type="molecule type" value="Genomic_DNA"/>
</dbReference>
<evidence type="ECO:0000313" key="2">
    <source>
        <dbReference type="EMBL" id="CRK93713.1"/>
    </source>
</evidence>
<protein>
    <submittedName>
        <fullName evidence="2">CLUMA_CG007241, isoform A</fullName>
    </submittedName>
</protein>
<evidence type="ECO:0000313" key="3">
    <source>
        <dbReference type="Proteomes" id="UP000183832"/>
    </source>
</evidence>
<dbReference type="Proteomes" id="UP000183832">
    <property type="component" value="Unassembled WGS sequence"/>
</dbReference>
<name>A0A1J1I5Q4_9DIPT</name>
<gene>
    <name evidence="2" type="ORF">CLUMA_CG007241</name>
</gene>
<keyword evidence="3" id="KW-1185">Reference proteome</keyword>